<comment type="caution">
    <text evidence="2">The sequence shown here is derived from an EMBL/GenBank/DDBJ whole genome shotgun (WGS) entry which is preliminary data.</text>
</comment>
<accession>A0ABT6FX96</accession>
<keyword evidence="1" id="KW-0472">Membrane</keyword>
<keyword evidence="1" id="KW-1133">Transmembrane helix</keyword>
<gene>
    <name evidence="2" type="ORF">P7122_00890</name>
</gene>
<proteinExistence type="predicted"/>
<name>A0ABT6FX96_9FLAO</name>
<organism evidence="2 3">
    <name type="scientific">Winogradskyella marincola</name>
    <dbReference type="NCBI Taxonomy" id="3037795"/>
    <lineage>
        <taxon>Bacteria</taxon>
        <taxon>Pseudomonadati</taxon>
        <taxon>Bacteroidota</taxon>
        <taxon>Flavobacteriia</taxon>
        <taxon>Flavobacteriales</taxon>
        <taxon>Flavobacteriaceae</taxon>
        <taxon>Winogradskyella</taxon>
    </lineage>
</organism>
<evidence type="ECO:0000313" key="2">
    <source>
        <dbReference type="EMBL" id="MDG4714414.1"/>
    </source>
</evidence>
<keyword evidence="1" id="KW-0812">Transmembrane</keyword>
<dbReference type="RefSeq" id="WP_278003902.1">
    <property type="nucleotide sequence ID" value="NZ_JARSBN010000001.1"/>
</dbReference>
<keyword evidence="3" id="KW-1185">Reference proteome</keyword>
<sequence length="134" mass="15173">MENEDKRIEDLINKLMANDSLETAPTNFTEGVMSKIEALSETKTIAYKPLIPKYVWWLLGLGFVALITNIVLNKSSDSSSLTDRYNLPEVSFDLLNNLSVDFSNTLMYATVLLAVMVAIQIPLLKQYFNQKLSY</sequence>
<feature type="transmembrane region" description="Helical" evidence="1">
    <location>
        <begin position="105"/>
        <end position="124"/>
    </location>
</feature>
<dbReference type="EMBL" id="JARSBN010000001">
    <property type="protein sequence ID" value="MDG4714414.1"/>
    <property type="molecule type" value="Genomic_DNA"/>
</dbReference>
<dbReference type="Proteomes" id="UP001529085">
    <property type="component" value="Unassembled WGS sequence"/>
</dbReference>
<evidence type="ECO:0000256" key="1">
    <source>
        <dbReference type="SAM" id="Phobius"/>
    </source>
</evidence>
<evidence type="ECO:0000313" key="3">
    <source>
        <dbReference type="Proteomes" id="UP001529085"/>
    </source>
</evidence>
<protein>
    <submittedName>
        <fullName evidence="2">Uncharacterized protein</fullName>
    </submittedName>
</protein>
<feature type="transmembrane region" description="Helical" evidence="1">
    <location>
        <begin position="54"/>
        <end position="72"/>
    </location>
</feature>
<reference evidence="2 3" key="1">
    <citation type="submission" date="2023-03" db="EMBL/GenBank/DDBJ databases">
        <title>Strain YYF002 represents a novel species in the genus Winogradskyella isolated from seawater.</title>
        <authorList>
            <person name="Fu Z.-Y."/>
        </authorList>
    </citation>
    <scope>NUCLEOTIDE SEQUENCE [LARGE SCALE GENOMIC DNA]</scope>
    <source>
        <strain evidence="2 3">YYF002</strain>
    </source>
</reference>